<evidence type="ECO:0000313" key="1">
    <source>
        <dbReference type="EMBL" id="CDW19557.1"/>
    </source>
</evidence>
<organism evidence="1">
    <name type="scientific">Lepeophtheirus salmonis</name>
    <name type="common">Salmon louse</name>
    <name type="synonym">Caligus salmonis</name>
    <dbReference type="NCBI Taxonomy" id="72036"/>
    <lineage>
        <taxon>Eukaryota</taxon>
        <taxon>Metazoa</taxon>
        <taxon>Ecdysozoa</taxon>
        <taxon>Arthropoda</taxon>
        <taxon>Crustacea</taxon>
        <taxon>Multicrustacea</taxon>
        <taxon>Hexanauplia</taxon>
        <taxon>Copepoda</taxon>
        <taxon>Siphonostomatoida</taxon>
        <taxon>Caligidae</taxon>
        <taxon>Lepeophtheirus</taxon>
    </lineage>
</organism>
<sequence length="303" mass="36032">LNMMKKGRLPSLRGKYKQSMFSYVFQQTKDIEIDNMKEDPDSDCNNIWISTDEISRRTLILNHYFHKWRDLISEIQKSKEMVRIHFENKLTSTFYSEWKKLTKQSKERESTLMILAQRHSIKVLKRWTFNGWLRMHRYTKECMSLKNLKLQRSSINQKIERFYQVPNIVFSQSKSPSIHCQKSIQNEKGKKQIMRIQNSHLKLTKLPEKPNFKLRGGNINLRLEKDILDLLDIKERLRHGRAIQNQVVLDNCRQKVILSNKSIVFKTKASTTTLDEQMKHTKRLSSLPDRSSSVTPIRNIIIK</sequence>
<dbReference type="AlphaFoldDB" id="A0A0K2T1T9"/>
<accession>A0A0K2T1T9</accession>
<protein>
    <submittedName>
        <fullName evidence="1">Uncharacterized protein</fullName>
    </submittedName>
</protein>
<reference evidence="1" key="1">
    <citation type="submission" date="2014-05" db="EMBL/GenBank/DDBJ databases">
        <authorList>
            <person name="Chronopoulou M."/>
        </authorList>
    </citation>
    <scope>NUCLEOTIDE SEQUENCE</scope>
    <source>
        <tissue evidence="1">Whole organism</tissue>
    </source>
</reference>
<feature type="non-terminal residue" evidence="1">
    <location>
        <position position="1"/>
    </location>
</feature>
<name>A0A0K2T1T9_LEPSM</name>
<proteinExistence type="predicted"/>
<dbReference type="EMBL" id="HACA01002196">
    <property type="protein sequence ID" value="CDW19557.1"/>
    <property type="molecule type" value="Transcribed_RNA"/>
</dbReference>